<protein>
    <recommendedName>
        <fullName evidence="2">HAT C-terminal dimerisation domain-containing protein</fullName>
    </recommendedName>
</protein>
<dbReference type="Pfam" id="PF05699">
    <property type="entry name" value="Dimer_Tnp_hAT"/>
    <property type="match status" value="1"/>
</dbReference>
<reference evidence="3" key="1">
    <citation type="submission" date="2019-08" db="EMBL/GenBank/DDBJ databases">
        <title>The improved chromosome-level genome for the pearl oyster Pinctada fucata martensii using PacBio sequencing and Hi-C.</title>
        <authorList>
            <person name="Zheng Z."/>
        </authorList>
    </citation>
    <scope>NUCLEOTIDE SEQUENCE</scope>
    <source>
        <strain evidence="3">ZZ-2019</strain>
        <tissue evidence="3">Adductor muscle</tissue>
    </source>
</reference>
<evidence type="ECO:0000313" key="4">
    <source>
        <dbReference type="Proteomes" id="UP001186944"/>
    </source>
</evidence>
<dbReference type="InterPro" id="IPR008906">
    <property type="entry name" value="HATC_C_dom"/>
</dbReference>
<accession>A0AA88XIP5</accession>
<evidence type="ECO:0000256" key="1">
    <source>
        <dbReference type="SAM" id="MobiDB-lite"/>
    </source>
</evidence>
<feature type="compositionally biased region" description="Polar residues" evidence="1">
    <location>
        <begin position="107"/>
        <end position="116"/>
    </location>
</feature>
<organism evidence="3 4">
    <name type="scientific">Pinctada imbricata</name>
    <name type="common">Atlantic pearl-oyster</name>
    <name type="synonym">Pinctada martensii</name>
    <dbReference type="NCBI Taxonomy" id="66713"/>
    <lineage>
        <taxon>Eukaryota</taxon>
        <taxon>Metazoa</taxon>
        <taxon>Spiralia</taxon>
        <taxon>Lophotrochozoa</taxon>
        <taxon>Mollusca</taxon>
        <taxon>Bivalvia</taxon>
        <taxon>Autobranchia</taxon>
        <taxon>Pteriomorphia</taxon>
        <taxon>Pterioida</taxon>
        <taxon>Pterioidea</taxon>
        <taxon>Pteriidae</taxon>
        <taxon>Pinctada</taxon>
    </lineage>
</organism>
<dbReference type="GO" id="GO:0046983">
    <property type="term" value="F:protein dimerization activity"/>
    <property type="evidence" value="ECO:0007669"/>
    <property type="project" value="InterPro"/>
</dbReference>
<keyword evidence="4" id="KW-1185">Reference proteome</keyword>
<proteinExistence type="predicted"/>
<dbReference type="InterPro" id="IPR052717">
    <property type="entry name" value="Vacuolar_transposase_reg"/>
</dbReference>
<dbReference type="GO" id="GO:0005634">
    <property type="term" value="C:nucleus"/>
    <property type="evidence" value="ECO:0007669"/>
    <property type="project" value="TreeGrafter"/>
</dbReference>
<evidence type="ECO:0000259" key="2">
    <source>
        <dbReference type="Pfam" id="PF05699"/>
    </source>
</evidence>
<evidence type="ECO:0000313" key="3">
    <source>
        <dbReference type="EMBL" id="KAK3086390.1"/>
    </source>
</evidence>
<dbReference type="Proteomes" id="UP001186944">
    <property type="component" value="Unassembled WGS sequence"/>
</dbReference>
<name>A0AA88XIP5_PINIB</name>
<feature type="region of interest" description="Disordered" evidence="1">
    <location>
        <begin position="80"/>
        <end position="118"/>
    </location>
</feature>
<dbReference type="GO" id="GO:0006357">
    <property type="term" value="P:regulation of transcription by RNA polymerase II"/>
    <property type="evidence" value="ECO:0007669"/>
    <property type="project" value="TreeGrafter"/>
</dbReference>
<dbReference type="InterPro" id="IPR012337">
    <property type="entry name" value="RNaseH-like_sf"/>
</dbReference>
<sequence>MKEAHSDSSLIRAIKDKISTDLQQRYTDEDTLQFLLESCLLDPRFKTLPYLDESRRNDVVSSLKMKCSLFDTKLAVVKQEPTQDSEVGANTPPGPPLPSLPSTSTTQNQEINNNDEPPSKKCALEKLFCDVFVTKVEPPKSAYEKFSCEMESYRSENAINLQSDPLKWWKEHNFQYPLLAKMAKYYLGIPATSVPSERVFSAAGEIVSAQRACLREIMLISSFS</sequence>
<dbReference type="EMBL" id="VSWD01000012">
    <property type="protein sequence ID" value="KAK3086390.1"/>
    <property type="molecule type" value="Genomic_DNA"/>
</dbReference>
<gene>
    <name evidence="3" type="ORF">FSP39_017761</name>
</gene>
<feature type="domain" description="HAT C-terminal dimerisation" evidence="2">
    <location>
        <begin position="149"/>
        <end position="215"/>
    </location>
</feature>
<dbReference type="AlphaFoldDB" id="A0AA88XIP5"/>
<dbReference type="PANTHER" id="PTHR46169:SF29">
    <property type="entry name" value="DNA REPLICATION-RELATED ELEMENT FACTOR, ISOFORM A"/>
    <property type="match status" value="1"/>
</dbReference>
<comment type="caution">
    <text evidence="3">The sequence shown here is derived from an EMBL/GenBank/DDBJ whole genome shotgun (WGS) entry which is preliminary data.</text>
</comment>
<dbReference type="SUPFAM" id="SSF53098">
    <property type="entry name" value="Ribonuclease H-like"/>
    <property type="match status" value="1"/>
</dbReference>
<dbReference type="PANTHER" id="PTHR46169">
    <property type="entry name" value="DNA REPLICATION-RELATED ELEMENT FACTOR, ISOFORM A"/>
    <property type="match status" value="1"/>
</dbReference>